<evidence type="ECO:0000313" key="2">
    <source>
        <dbReference type="EMBL" id="CAH3197891.1"/>
    </source>
</evidence>
<name>A0ABN8T2E3_9CNID</name>
<reference evidence="2 3" key="1">
    <citation type="submission" date="2022-05" db="EMBL/GenBank/DDBJ databases">
        <authorList>
            <consortium name="Genoscope - CEA"/>
            <person name="William W."/>
        </authorList>
    </citation>
    <scope>NUCLEOTIDE SEQUENCE [LARGE SCALE GENOMIC DNA]</scope>
</reference>
<feature type="compositionally biased region" description="Basic and acidic residues" evidence="1">
    <location>
        <begin position="1"/>
        <end position="23"/>
    </location>
</feature>
<dbReference type="Proteomes" id="UP001159427">
    <property type="component" value="Unassembled WGS sequence"/>
</dbReference>
<comment type="caution">
    <text evidence="2">The sequence shown here is derived from an EMBL/GenBank/DDBJ whole genome shotgun (WGS) entry which is preliminary data.</text>
</comment>
<dbReference type="EMBL" id="CALNXI010005470">
    <property type="protein sequence ID" value="CAH3197891.1"/>
    <property type="molecule type" value="Genomic_DNA"/>
</dbReference>
<sequence>MRPVRGRDRLRLQHDLKGSEPRHPSRFTGSHLSFTFPPQPVYPSFEPYDISSPVFKASRNCMSDEDVEIVTLVDEMMSEASSPYLSSPGSSADSTTFLCGYPVDTVINPFQFPRHDVFD</sequence>
<evidence type="ECO:0000256" key="1">
    <source>
        <dbReference type="SAM" id="MobiDB-lite"/>
    </source>
</evidence>
<protein>
    <submittedName>
        <fullName evidence="2">Uncharacterized protein</fullName>
    </submittedName>
</protein>
<evidence type="ECO:0000313" key="3">
    <source>
        <dbReference type="Proteomes" id="UP001159427"/>
    </source>
</evidence>
<feature type="region of interest" description="Disordered" evidence="1">
    <location>
        <begin position="1"/>
        <end position="30"/>
    </location>
</feature>
<accession>A0ABN8T2E3</accession>
<gene>
    <name evidence="2" type="ORF">PEVE_00035382</name>
</gene>
<proteinExistence type="predicted"/>
<organism evidence="2 3">
    <name type="scientific">Porites evermanni</name>
    <dbReference type="NCBI Taxonomy" id="104178"/>
    <lineage>
        <taxon>Eukaryota</taxon>
        <taxon>Metazoa</taxon>
        <taxon>Cnidaria</taxon>
        <taxon>Anthozoa</taxon>
        <taxon>Hexacorallia</taxon>
        <taxon>Scleractinia</taxon>
        <taxon>Fungiina</taxon>
        <taxon>Poritidae</taxon>
        <taxon>Porites</taxon>
    </lineage>
</organism>
<keyword evidence="3" id="KW-1185">Reference proteome</keyword>